<dbReference type="EMBL" id="MFKV01000029">
    <property type="protein sequence ID" value="OGG49560.1"/>
    <property type="molecule type" value="Genomic_DNA"/>
</dbReference>
<evidence type="ECO:0000313" key="1">
    <source>
        <dbReference type="EMBL" id="OGG49560.1"/>
    </source>
</evidence>
<proteinExistence type="predicted"/>
<gene>
    <name evidence="1" type="ORF">A2763_01960</name>
</gene>
<name>A0A1F6CKP2_9BACT</name>
<evidence type="ECO:0000313" key="2">
    <source>
        <dbReference type="Proteomes" id="UP000178370"/>
    </source>
</evidence>
<reference evidence="1 2" key="1">
    <citation type="journal article" date="2016" name="Nat. Commun.">
        <title>Thousands of microbial genomes shed light on interconnected biogeochemical processes in an aquifer system.</title>
        <authorList>
            <person name="Anantharaman K."/>
            <person name="Brown C.T."/>
            <person name="Hug L.A."/>
            <person name="Sharon I."/>
            <person name="Castelle C.J."/>
            <person name="Probst A.J."/>
            <person name="Thomas B.C."/>
            <person name="Singh A."/>
            <person name="Wilkins M.J."/>
            <person name="Karaoz U."/>
            <person name="Brodie E.L."/>
            <person name="Williams K.H."/>
            <person name="Hubbard S.S."/>
            <person name="Banfield J.F."/>
        </authorList>
    </citation>
    <scope>NUCLEOTIDE SEQUENCE [LARGE SCALE GENOMIC DNA]</scope>
</reference>
<organism evidence="1 2">
    <name type="scientific">Candidatus Kaiserbacteria bacterium RIFCSPHIGHO2_01_FULL_54_36</name>
    <dbReference type="NCBI Taxonomy" id="1798482"/>
    <lineage>
        <taxon>Bacteria</taxon>
        <taxon>Candidatus Kaiseribacteriota</taxon>
    </lineage>
</organism>
<dbReference type="AlphaFoldDB" id="A0A1F6CKP2"/>
<protein>
    <submittedName>
        <fullName evidence="1">Uncharacterized protein</fullName>
    </submittedName>
</protein>
<sequence length="82" mass="9115">MRLLIDNISGGDRGLVKRSLRRAIEPHPAIFVPKNGTVRSNTIVLVTVGNGPRGISDRERLSRTIDTVLSQCGYRFCNITHK</sequence>
<comment type="caution">
    <text evidence="1">The sequence shown here is derived from an EMBL/GenBank/DDBJ whole genome shotgun (WGS) entry which is preliminary data.</text>
</comment>
<accession>A0A1F6CKP2</accession>
<dbReference type="Proteomes" id="UP000178370">
    <property type="component" value="Unassembled WGS sequence"/>
</dbReference>